<feature type="region of interest" description="Disordered" evidence="1">
    <location>
        <begin position="1"/>
        <end position="26"/>
    </location>
</feature>
<dbReference type="AlphaFoldDB" id="B7FN02"/>
<dbReference type="EMBL" id="BT053475">
    <property type="protein sequence ID" value="ACJ86135.1"/>
    <property type="molecule type" value="mRNA"/>
</dbReference>
<organism evidence="2">
    <name type="scientific">Medicago truncatula</name>
    <name type="common">Barrel medic</name>
    <name type="synonym">Medicago tribuloides</name>
    <dbReference type="NCBI Taxonomy" id="3880"/>
    <lineage>
        <taxon>Eukaryota</taxon>
        <taxon>Viridiplantae</taxon>
        <taxon>Streptophyta</taxon>
        <taxon>Embryophyta</taxon>
        <taxon>Tracheophyta</taxon>
        <taxon>Spermatophyta</taxon>
        <taxon>Magnoliopsida</taxon>
        <taxon>eudicotyledons</taxon>
        <taxon>Gunneridae</taxon>
        <taxon>Pentapetalae</taxon>
        <taxon>rosids</taxon>
        <taxon>fabids</taxon>
        <taxon>Fabales</taxon>
        <taxon>Fabaceae</taxon>
        <taxon>Papilionoideae</taxon>
        <taxon>50 kb inversion clade</taxon>
        <taxon>NPAAA clade</taxon>
        <taxon>Hologalegina</taxon>
        <taxon>IRL clade</taxon>
        <taxon>Trifolieae</taxon>
        <taxon>Medicago</taxon>
    </lineage>
</organism>
<proteinExistence type="evidence at transcript level"/>
<reference evidence="2" key="1">
    <citation type="submission" date="2008-12" db="EMBL/GenBank/DDBJ databases">
        <title>Medicago truncatula full length cdna cloning project.</title>
        <authorList>
            <person name="Moskal W."/>
            <person name="Chan A."/>
            <person name="Cheung F."/>
            <person name="Xiao Y."/>
            <person name="Town C.D."/>
        </authorList>
    </citation>
    <scope>NUCLEOTIDE SEQUENCE</scope>
</reference>
<protein>
    <submittedName>
        <fullName evidence="2">Uncharacterized protein</fullName>
    </submittedName>
</protein>
<feature type="region of interest" description="Disordered" evidence="1">
    <location>
        <begin position="51"/>
        <end position="74"/>
    </location>
</feature>
<accession>B7FN02</accession>
<feature type="compositionally biased region" description="Basic and acidic residues" evidence="1">
    <location>
        <begin position="1"/>
        <end position="11"/>
    </location>
</feature>
<sequence length="152" mass="17452">MVADEYERQIFERNSQQTEGDDVSNDHQLDNFIFLDVVGGVDKKGRIYGLGTEAGKYKPSSSRSSDGISPSEYDHMRTAISKMSAENMELKERLKTNEELICASQEESHLAREQAQQSQEDSRLLREQFHKLMESFTQSHSHLPLYQPHRSS</sequence>
<feature type="compositionally biased region" description="Low complexity" evidence="1">
    <location>
        <begin position="60"/>
        <end position="71"/>
    </location>
</feature>
<evidence type="ECO:0000256" key="1">
    <source>
        <dbReference type="SAM" id="MobiDB-lite"/>
    </source>
</evidence>
<evidence type="ECO:0000313" key="2">
    <source>
        <dbReference type="EMBL" id="ACJ86135.1"/>
    </source>
</evidence>
<name>B7FN02_MEDTR</name>